<dbReference type="PANTHER" id="PTHR33240:SF15">
    <property type="entry name" value="GAG-PRO-LIKE PROTEIN"/>
    <property type="match status" value="1"/>
</dbReference>
<accession>A0A699H792</accession>
<keyword evidence="2" id="KW-0808">Transferase</keyword>
<feature type="compositionally biased region" description="Basic and acidic residues" evidence="1">
    <location>
        <begin position="51"/>
        <end position="72"/>
    </location>
</feature>
<name>A0A699H792_TANCI</name>
<proteinExistence type="predicted"/>
<dbReference type="GO" id="GO:0003964">
    <property type="term" value="F:RNA-directed DNA polymerase activity"/>
    <property type="evidence" value="ECO:0007669"/>
    <property type="project" value="UniProtKB-KW"/>
</dbReference>
<gene>
    <name evidence="2" type="ORF">Tci_271192</name>
</gene>
<feature type="region of interest" description="Disordered" evidence="1">
    <location>
        <begin position="51"/>
        <end position="97"/>
    </location>
</feature>
<organism evidence="2">
    <name type="scientific">Tanacetum cinerariifolium</name>
    <name type="common">Dalmatian daisy</name>
    <name type="synonym">Chrysanthemum cinerariifolium</name>
    <dbReference type="NCBI Taxonomy" id="118510"/>
    <lineage>
        <taxon>Eukaryota</taxon>
        <taxon>Viridiplantae</taxon>
        <taxon>Streptophyta</taxon>
        <taxon>Embryophyta</taxon>
        <taxon>Tracheophyta</taxon>
        <taxon>Spermatophyta</taxon>
        <taxon>Magnoliopsida</taxon>
        <taxon>eudicotyledons</taxon>
        <taxon>Gunneridae</taxon>
        <taxon>Pentapetalae</taxon>
        <taxon>asterids</taxon>
        <taxon>campanulids</taxon>
        <taxon>Asterales</taxon>
        <taxon>Asteraceae</taxon>
        <taxon>Asteroideae</taxon>
        <taxon>Anthemideae</taxon>
        <taxon>Anthemidinae</taxon>
        <taxon>Tanacetum</taxon>
    </lineage>
</organism>
<keyword evidence="2" id="KW-0548">Nucleotidyltransferase</keyword>
<protein>
    <submittedName>
        <fullName evidence="2">Reverse transcriptase domain-containing protein</fullName>
    </submittedName>
</protein>
<evidence type="ECO:0000256" key="1">
    <source>
        <dbReference type="SAM" id="MobiDB-lite"/>
    </source>
</evidence>
<evidence type="ECO:0000313" key="2">
    <source>
        <dbReference type="EMBL" id="GEW99216.1"/>
    </source>
</evidence>
<keyword evidence="2" id="KW-0695">RNA-directed DNA polymerase</keyword>
<comment type="caution">
    <text evidence="2">The sequence shown here is derived from an EMBL/GenBank/DDBJ whole genome shotgun (WGS) entry which is preliminary data.</text>
</comment>
<dbReference type="EMBL" id="BKCJ010083931">
    <property type="protein sequence ID" value="GEW99216.1"/>
    <property type="molecule type" value="Genomic_DNA"/>
</dbReference>
<reference evidence="2" key="1">
    <citation type="journal article" date="2019" name="Sci. Rep.">
        <title>Draft genome of Tanacetum cinerariifolium, the natural source of mosquito coil.</title>
        <authorList>
            <person name="Yamashiro T."/>
            <person name="Shiraishi A."/>
            <person name="Satake H."/>
            <person name="Nakayama K."/>
        </authorList>
    </citation>
    <scope>NUCLEOTIDE SEQUENCE</scope>
</reference>
<dbReference type="PANTHER" id="PTHR33240">
    <property type="entry name" value="OS08G0508500 PROTEIN"/>
    <property type="match status" value="1"/>
</dbReference>
<sequence length="642" mass="72106">MTTPIEKRNHAKFCEFHGEVGHNTDDCMHLKKQIKEILKEGKLSHLIKELKQNNRKEQPKAAKKGETSGKDKAGRRRNRMTNDNRDRDRRPLHTPHNQLMPATTLLIGFNGEIIWSIGKIQLLVKIEDEEHSTAAWMNFVVVRSPSPYNGIIERPRVRKLQAVSSKAHEMLKLPVEGGVITLKSSRLVPLECAMVSGPKGNLSATKKIVEERVKVAINPEYPKQTVMIGSTLLEEGRNKLCDLLHRNLDIFAWKPADMTGKVEAILCLPSPKCLNDVQKLNRKLAGLKRFLAKSAEKSLPFFKTLKDARRKGIKRSGDKLYINREISTSLGTCHQAPKEILLSTPNHSNYGLANTTGAIKTEGSKEIPACFDDDDDSNFAITPNEPVDSLSMGDEHLNTIPAMESDEFIKSSVENLVPNPSESEGENKLSEKIYSNPLFDEEIISMKIDPHHLNAESDLIESLLNHDSCIISSSSKIDSLFDKFAGELTLLKSISPGIDETDCYPEEETHFTKRLLYDNSYPRPPKEFVSENSNADIKSFSPSPIPVEDNDSLMKEIDLSFTLDDPMLPGIQEDDNDSERDNLMLEELLDNHSLSLIENESFYFDIPSSFCTPTKPPDGNIGILNIKMMGDISEQKFLCMDL</sequence>
<feature type="compositionally biased region" description="Basic and acidic residues" evidence="1">
    <location>
        <begin position="80"/>
        <end position="91"/>
    </location>
</feature>
<dbReference type="AlphaFoldDB" id="A0A699H792"/>